<dbReference type="Proteomes" id="UP000036802">
    <property type="component" value="Unassembled WGS sequence"/>
</dbReference>
<sequence>MPCDEQGNQCKRRQQVLQRNVHVERGFGVILLLRRVWDAMATHQQPMRIDRIRRTSDERDQILAGLNCQLFGIGRQNGSDLIDLIRIRVFKYSPSALDRATLTFSPNRFTYSTLPSESTLRSNTWRILMVVATPVLFCWF</sequence>
<evidence type="ECO:0000313" key="1">
    <source>
        <dbReference type="EMBL" id="KOA66166.1"/>
    </source>
</evidence>
<organism evidence="1 2">
    <name type="scientific">Bifidobacterium breve MCC 1114</name>
    <dbReference type="NCBI Taxonomy" id="1365964"/>
    <lineage>
        <taxon>Bacteria</taxon>
        <taxon>Bacillati</taxon>
        <taxon>Actinomycetota</taxon>
        <taxon>Actinomycetes</taxon>
        <taxon>Bifidobacteriales</taxon>
        <taxon>Bifidobacteriaceae</taxon>
        <taxon>Bifidobacterium</taxon>
    </lineage>
</organism>
<dbReference type="EMBL" id="AVQC01000007">
    <property type="protein sequence ID" value="KOA66166.1"/>
    <property type="molecule type" value="Genomic_DNA"/>
</dbReference>
<gene>
    <name evidence="1" type="ORF">BBM1114_02700</name>
</gene>
<evidence type="ECO:0000313" key="2">
    <source>
        <dbReference type="Proteomes" id="UP000036802"/>
    </source>
</evidence>
<name>A0A0L7D2Q7_BIFBR</name>
<proteinExistence type="predicted"/>
<accession>A0A0L7D2Q7</accession>
<reference evidence="1 2" key="1">
    <citation type="journal article" date="2015" name="Int J Genomics">
        <title>Comparative Genomics Revealed Genetic Diversity and Species/Strain-Level Differences in Carbohydrate Metabolism of Three Probiotic Bifidobacterial Species.</title>
        <authorList>
            <person name="Odamaki T."/>
            <person name="Horigome A."/>
            <person name="Sugahara H."/>
            <person name="Hashikura N."/>
            <person name="Minami J."/>
            <person name="Xiao J.Z."/>
            <person name="Abe F."/>
        </authorList>
    </citation>
    <scope>NUCLEOTIDE SEQUENCE [LARGE SCALE GENOMIC DNA]</scope>
    <source>
        <strain evidence="1 2">MCC 1114</strain>
    </source>
</reference>
<comment type="caution">
    <text evidence="1">The sequence shown here is derived from an EMBL/GenBank/DDBJ whole genome shotgun (WGS) entry which is preliminary data.</text>
</comment>
<protein>
    <submittedName>
        <fullName evidence="1">Uncharacterized protein</fullName>
    </submittedName>
</protein>
<dbReference type="PATRIC" id="fig|1365964.3.peg.548"/>
<dbReference type="AlphaFoldDB" id="A0A0L7D2Q7"/>